<sequence length="32" mass="3284">MGASTSDIPGVIKVLQTKNILRGSSEPRGIAS</sequence>
<reference evidence="1" key="1">
    <citation type="journal article" date="2021" name="Proc. Natl. Acad. Sci. U.S.A.">
        <title>A Catalog of Tens of Thousands of Viruses from Human Metagenomes Reveals Hidden Associations with Chronic Diseases.</title>
        <authorList>
            <person name="Tisza M.J."/>
            <person name="Buck C.B."/>
        </authorList>
    </citation>
    <scope>NUCLEOTIDE SEQUENCE</scope>
    <source>
        <strain evidence="1">CtbaM10</strain>
    </source>
</reference>
<protein>
    <submittedName>
        <fullName evidence="1">Uncharacterized protein</fullName>
    </submittedName>
</protein>
<organism evidence="1">
    <name type="scientific">Caudovirales sp. ctbaM10</name>
    <dbReference type="NCBI Taxonomy" id="2825767"/>
    <lineage>
        <taxon>Viruses</taxon>
        <taxon>Duplodnaviria</taxon>
        <taxon>Heunggongvirae</taxon>
        <taxon>Uroviricota</taxon>
        <taxon>Caudoviricetes</taxon>
    </lineage>
</organism>
<name>A0A8S5PF20_9CAUD</name>
<proteinExistence type="predicted"/>
<dbReference type="EMBL" id="BK015405">
    <property type="protein sequence ID" value="DAE05221.1"/>
    <property type="molecule type" value="Genomic_DNA"/>
</dbReference>
<accession>A0A8S5PF20</accession>
<evidence type="ECO:0000313" key="1">
    <source>
        <dbReference type="EMBL" id="DAE05221.1"/>
    </source>
</evidence>